<keyword evidence="2" id="KW-1185">Reference proteome</keyword>
<dbReference type="AlphaFoldDB" id="A0A392QMW2"/>
<evidence type="ECO:0000313" key="1">
    <source>
        <dbReference type="EMBL" id="MCI25297.1"/>
    </source>
</evidence>
<name>A0A392QMW2_9FABA</name>
<feature type="non-terminal residue" evidence="1">
    <location>
        <position position="52"/>
    </location>
</feature>
<organism evidence="1 2">
    <name type="scientific">Trifolium medium</name>
    <dbReference type="NCBI Taxonomy" id="97028"/>
    <lineage>
        <taxon>Eukaryota</taxon>
        <taxon>Viridiplantae</taxon>
        <taxon>Streptophyta</taxon>
        <taxon>Embryophyta</taxon>
        <taxon>Tracheophyta</taxon>
        <taxon>Spermatophyta</taxon>
        <taxon>Magnoliopsida</taxon>
        <taxon>eudicotyledons</taxon>
        <taxon>Gunneridae</taxon>
        <taxon>Pentapetalae</taxon>
        <taxon>rosids</taxon>
        <taxon>fabids</taxon>
        <taxon>Fabales</taxon>
        <taxon>Fabaceae</taxon>
        <taxon>Papilionoideae</taxon>
        <taxon>50 kb inversion clade</taxon>
        <taxon>NPAAA clade</taxon>
        <taxon>Hologalegina</taxon>
        <taxon>IRL clade</taxon>
        <taxon>Trifolieae</taxon>
        <taxon>Trifolium</taxon>
    </lineage>
</organism>
<evidence type="ECO:0000313" key="2">
    <source>
        <dbReference type="Proteomes" id="UP000265520"/>
    </source>
</evidence>
<comment type="caution">
    <text evidence="1">The sequence shown here is derived from an EMBL/GenBank/DDBJ whole genome shotgun (WGS) entry which is preliminary data.</text>
</comment>
<proteinExistence type="predicted"/>
<dbReference type="EMBL" id="LXQA010146396">
    <property type="protein sequence ID" value="MCI25297.1"/>
    <property type="molecule type" value="Genomic_DNA"/>
</dbReference>
<feature type="non-terminal residue" evidence="1">
    <location>
        <position position="1"/>
    </location>
</feature>
<dbReference type="Proteomes" id="UP000265520">
    <property type="component" value="Unassembled WGS sequence"/>
</dbReference>
<protein>
    <submittedName>
        <fullName evidence="1">Protein FAM136A-like</fullName>
    </submittedName>
</protein>
<accession>A0A392QMW2</accession>
<sequence>RVNQMDHFAAAEEQLASQRLRQKLEEVNAAAQTNLAPVQDHVNYTLQVLSGL</sequence>
<reference evidence="1 2" key="1">
    <citation type="journal article" date="2018" name="Front. Plant Sci.">
        <title>Red Clover (Trifolium pratense) and Zigzag Clover (T. medium) - A Picture of Genomic Similarities and Differences.</title>
        <authorList>
            <person name="Dluhosova J."/>
            <person name="Istvanek J."/>
            <person name="Nedelnik J."/>
            <person name="Repkova J."/>
        </authorList>
    </citation>
    <scope>NUCLEOTIDE SEQUENCE [LARGE SCALE GENOMIC DNA]</scope>
    <source>
        <strain evidence="2">cv. 10/8</strain>
        <tissue evidence="1">Leaf</tissue>
    </source>
</reference>